<dbReference type="OrthoDB" id="9942268at2759"/>
<dbReference type="SUPFAM" id="SSF50729">
    <property type="entry name" value="PH domain-like"/>
    <property type="match status" value="1"/>
</dbReference>
<feature type="non-terminal residue" evidence="3">
    <location>
        <position position="245"/>
    </location>
</feature>
<dbReference type="STRING" id="42156.A0A3P7M853"/>
<dbReference type="OMA" id="HEVHHEG"/>
<feature type="region of interest" description="Disordered" evidence="1">
    <location>
        <begin position="184"/>
        <end position="245"/>
    </location>
</feature>
<gene>
    <name evidence="3" type="ORF">NLS_LOCUS9821</name>
</gene>
<dbReference type="SMART" id="SM00233">
    <property type="entry name" value="PH"/>
    <property type="match status" value="1"/>
</dbReference>
<feature type="non-terminal residue" evidence="3">
    <location>
        <position position="1"/>
    </location>
</feature>
<keyword evidence="4" id="KW-1185">Reference proteome</keyword>
<name>A0A3P7M853_LITSI</name>
<protein>
    <recommendedName>
        <fullName evidence="2">PH domain-containing protein</fullName>
    </recommendedName>
</protein>
<dbReference type="PANTHER" id="PTHR17271">
    <property type="entry name" value="PLECKSTRIN HOMOLOGY PH DOMAIN-CONTAINING PROTEIN"/>
    <property type="match status" value="1"/>
</dbReference>
<sequence>MSRKVTAYGFLYVAPPNIDFSQPSHSAKRWQRRCFTLYEDGELSYALDDDPETVPQVKMDMNLCVRVCEADVITGHSHSILVAFRNDSSKSGVASSCENIEKDTATTNQHVPICYMKADTTDEIRWWQSLLQKYAKRSIYRISAVPSRMIDDDEERQRISDEIVDMNEAVETCGPTIIQVNDSLSRPASAASTRSYHEVHHEGQSASQLDPLSNVGARVGLGTRSSSVDAHHGTPRAVKYRNKVN</sequence>
<dbReference type="Gene3D" id="2.30.29.30">
    <property type="entry name" value="Pleckstrin-homology domain (PH domain)/Phosphotyrosine-binding domain (PTB)"/>
    <property type="match status" value="1"/>
</dbReference>
<evidence type="ECO:0000256" key="1">
    <source>
        <dbReference type="SAM" id="MobiDB-lite"/>
    </source>
</evidence>
<dbReference type="EMBL" id="UYRX01001986">
    <property type="protein sequence ID" value="VDM92525.1"/>
    <property type="molecule type" value="Genomic_DNA"/>
</dbReference>
<dbReference type="AlphaFoldDB" id="A0A3P7M853"/>
<dbReference type="InterPro" id="IPR011993">
    <property type="entry name" value="PH-like_dom_sf"/>
</dbReference>
<dbReference type="Proteomes" id="UP000277928">
    <property type="component" value="Unassembled WGS sequence"/>
</dbReference>
<feature type="compositionally biased region" description="Polar residues" evidence="1">
    <location>
        <begin position="184"/>
        <end position="194"/>
    </location>
</feature>
<dbReference type="PANTHER" id="PTHR17271:SF1">
    <property type="entry name" value="PROTEIN OUTSPREAD"/>
    <property type="match status" value="1"/>
</dbReference>
<reference evidence="3 4" key="1">
    <citation type="submission" date="2018-08" db="EMBL/GenBank/DDBJ databases">
        <authorList>
            <person name="Laetsch R D."/>
            <person name="Stevens L."/>
            <person name="Kumar S."/>
            <person name="Blaxter L. M."/>
        </authorList>
    </citation>
    <scope>NUCLEOTIDE SEQUENCE [LARGE SCALE GENOMIC DNA]</scope>
</reference>
<accession>A0A3P7M853</accession>
<evidence type="ECO:0000259" key="2">
    <source>
        <dbReference type="SMART" id="SM00233"/>
    </source>
</evidence>
<dbReference type="GO" id="GO:0015629">
    <property type="term" value="C:actin cytoskeleton"/>
    <property type="evidence" value="ECO:0007669"/>
    <property type="project" value="TreeGrafter"/>
</dbReference>
<dbReference type="InterPro" id="IPR052223">
    <property type="entry name" value="Actin_Cytoskeleton_Reg"/>
</dbReference>
<evidence type="ECO:0000313" key="4">
    <source>
        <dbReference type="Proteomes" id="UP000277928"/>
    </source>
</evidence>
<feature type="domain" description="PH" evidence="2">
    <location>
        <begin position="5"/>
        <end position="138"/>
    </location>
</feature>
<dbReference type="InterPro" id="IPR001849">
    <property type="entry name" value="PH_domain"/>
</dbReference>
<dbReference type="GO" id="GO:0051015">
    <property type="term" value="F:actin filament binding"/>
    <property type="evidence" value="ECO:0007669"/>
    <property type="project" value="TreeGrafter"/>
</dbReference>
<evidence type="ECO:0000313" key="3">
    <source>
        <dbReference type="EMBL" id="VDM92525.1"/>
    </source>
</evidence>
<organism evidence="3 4">
    <name type="scientific">Litomosoides sigmodontis</name>
    <name type="common">Filarial nematode worm</name>
    <dbReference type="NCBI Taxonomy" id="42156"/>
    <lineage>
        <taxon>Eukaryota</taxon>
        <taxon>Metazoa</taxon>
        <taxon>Ecdysozoa</taxon>
        <taxon>Nematoda</taxon>
        <taxon>Chromadorea</taxon>
        <taxon>Rhabditida</taxon>
        <taxon>Spirurina</taxon>
        <taxon>Spiruromorpha</taxon>
        <taxon>Filarioidea</taxon>
        <taxon>Onchocercidae</taxon>
        <taxon>Litomosoides</taxon>
    </lineage>
</organism>
<proteinExistence type="predicted"/>